<comment type="similarity">
    <text evidence="2 8">Belongs to the MLO family.</text>
</comment>
<feature type="transmembrane region" description="Helical" evidence="10">
    <location>
        <begin position="392"/>
        <end position="415"/>
    </location>
</feature>
<comment type="domain">
    <text evidence="8">The C-terminus contains a calmodulin-binding domain, which binds calmodulin in a calcium-dependent fashion.</text>
</comment>
<evidence type="ECO:0000313" key="11">
    <source>
        <dbReference type="Proteomes" id="UP000827889"/>
    </source>
</evidence>
<organism evidence="11 12">
    <name type="scientific">Rhodamnia argentea</name>
    <dbReference type="NCBI Taxonomy" id="178133"/>
    <lineage>
        <taxon>Eukaryota</taxon>
        <taxon>Viridiplantae</taxon>
        <taxon>Streptophyta</taxon>
        <taxon>Embryophyta</taxon>
        <taxon>Tracheophyta</taxon>
        <taxon>Spermatophyta</taxon>
        <taxon>Magnoliopsida</taxon>
        <taxon>eudicotyledons</taxon>
        <taxon>Gunneridae</taxon>
        <taxon>Pentapetalae</taxon>
        <taxon>rosids</taxon>
        <taxon>malvids</taxon>
        <taxon>Myrtales</taxon>
        <taxon>Myrtaceae</taxon>
        <taxon>Myrtoideae</taxon>
        <taxon>Myrteae</taxon>
        <taxon>Australasian group</taxon>
        <taxon>Rhodamnia</taxon>
    </lineage>
</organism>
<keyword evidence="7 8" id="KW-0568">Pathogenesis-related protein</keyword>
<evidence type="ECO:0000256" key="1">
    <source>
        <dbReference type="ARBA" id="ARBA00004141"/>
    </source>
</evidence>
<evidence type="ECO:0000256" key="9">
    <source>
        <dbReference type="SAM" id="MobiDB-lite"/>
    </source>
</evidence>
<keyword evidence="11" id="KW-1185">Reference proteome</keyword>
<dbReference type="PANTHER" id="PTHR31942">
    <property type="entry name" value="MLO-LIKE PROTEIN 1"/>
    <property type="match status" value="1"/>
</dbReference>
<protein>
    <recommendedName>
        <fullName evidence="8">MLO-like protein</fullName>
    </recommendedName>
</protein>
<feature type="region of interest" description="Disordered" evidence="9">
    <location>
        <begin position="479"/>
        <end position="598"/>
    </location>
</feature>
<evidence type="ECO:0000313" key="12">
    <source>
        <dbReference type="RefSeq" id="XP_048128985.1"/>
    </source>
</evidence>
<dbReference type="PANTHER" id="PTHR31942:SF117">
    <property type="entry name" value="MLO-LIKE PROTEIN"/>
    <property type="match status" value="1"/>
</dbReference>
<feature type="compositionally biased region" description="Basic and acidic residues" evidence="9">
    <location>
        <begin position="561"/>
        <end position="576"/>
    </location>
</feature>
<keyword evidence="5 8" id="KW-1133">Transmembrane helix</keyword>
<evidence type="ECO:0000256" key="4">
    <source>
        <dbReference type="ARBA" id="ARBA00022821"/>
    </source>
</evidence>
<dbReference type="Pfam" id="PF03094">
    <property type="entry name" value="Mlo"/>
    <property type="match status" value="2"/>
</dbReference>
<comment type="subcellular location">
    <subcellularLocation>
        <location evidence="1 8">Membrane</location>
        <topology evidence="1 8">Multi-pass membrane protein</topology>
    </subcellularLocation>
</comment>
<feature type="transmembrane region" description="Helical" evidence="10">
    <location>
        <begin position="17"/>
        <end position="40"/>
    </location>
</feature>
<proteinExistence type="inferred from homology"/>
<feature type="transmembrane region" description="Helical" evidence="10">
    <location>
        <begin position="342"/>
        <end position="359"/>
    </location>
</feature>
<keyword evidence="4 8" id="KW-0611">Plant defense</keyword>
<evidence type="ECO:0000256" key="8">
    <source>
        <dbReference type="RuleBase" id="RU280816"/>
    </source>
</evidence>
<reference evidence="12" key="1">
    <citation type="submission" date="2025-08" db="UniProtKB">
        <authorList>
            <consortium name="RefSeq"/>
        </authorList>
    </citation>
    <scope>IDENTIFICATION</scope>
    <source>
        <tissue evidence="12">Leaf</tissue>
    </source>
</reference>
<feature type="transmembrane region" description="Helical" evidence="10">
    <location>
        <begin position="155"/>
        <end position="177"/>
    </location>
</feature>
<evidence type="ECO:0000256" key="5">
    <source>
        <dbReference type="ARBA" id="ARBA00022989"/>
    </source>
</evidence>
<sequence length="598" mass="68451">MAPKAGDERSLKETPTWAVAVVSAMFIIISIVIEYGIHSLEKWFSKRHKKAMIEALVKIKSELMLLGFISLLITVGTQPISMVCIAEKYAKIMLPCKREDKGKLDKDKDPGNGRKLLWDDEDVLWRRSLAPGDTGGHCSKHGKVPLISTSGVHQLHIFIFVLAVFHVLYSVITICLAKAKMKKWKAWEEETTSLEYQFNNDPSRFRLTHQTSFVRRHSGLSTTPGIRWIVAFFRQFFGSVSKVDYLTMRHGFINAHLAPNSKFDFHKYIKRSMEDDFKVVVGISIPLWICCILFELSNVYGKTALCKPPSPTGILAINIEICTNRMIPLFILQTHLPYQSSLSYLILLLVGTKLELVIMEMAHQIQDKTTVVKGAPIVEPNNKYFWFNRPDFILFLIHLTLFQNAFQMSNFLWTWYEFGMNSCFHKRVVEVFTRVFLGVVLQFVCSYITFPLYALVTQMGSHMKKAIFEEQTARALKNWQRAARERKKQRQKEGDQSVSQHSGFMSPDQTPSRGSSPLHLLHKHNHNSSTNDLESVLNSPRSYTSETELSDYEGPPPPTHFPDHHHQQVPDQHGGRQDNNNGRHKGGDIQNDFSFSHG</sequence>
<comment type="function">
    <text evidence="8">May be involved in modulation of pathogen defense and leaf cell death.</text>
</comment>
<feature type="transmembrane region" description="Helical" evidence="10">
    <location>
        <begin position="279"/>
        <end position="300"/>
    </location>
</feature>
<keyword evidence="8" id="KW-0112">Calmodulin-binding</keyword>
<accession>A0ABM3GXA0</accession>
<feature type="compositionally biased region" description="Polar residues" evidence="9">
    <location>
        <begin position="496"/>
        <end position="514"/>
    </location>
</feature>
<evidence type="ECO:0000256" key="2">
    <source>
        <dbReference type="ARBA" id="ARBA00006574"/>
    </source>
</evidence>
<evidence type="ECO:0000256" key="10">
    <source>
        <dbReference type="SAM" id="Phobius"/>
    </source>
</evidence>
<feature type="compositionally biased region" description="Polar residues" evidence="9">
    <location>
        <begin position="532"/>
        <end position="547"/>
    </location>
</feature>
<dbReference type="RefSeq" id="XP_048128985.1">
    <property type="nucleotide sequence ID" value="XM_048273028.1"/>
</dbReference>
<evidence type="ECO:0000256" key="3">
    <source>
        <dbReference type="ARBA" id="ARBA00022692"/>
    </source>
</evidence>
<keyword evidence="3 8" id="KW-0812">Transmembrane</keyword>
<feature type="transmembrane region" description="Helical" evidence="10">
    <location>
        <begin position="435"/>
        <end position="456"/>
    </location>
</feature>
<feature type="transmembrane region" description="Helical" evidence="10">
    <location>
        <begin position="61"/>
        <end position="80"/>
    </location>
</feature>
<gene>
    <name evidence="12" type="primary">LOC115736463</name>
    <name evidence="8" type="synonym">MLO</name>
</gene>
<dbReference type="Proteomes" id="UP000827889">
    <property type="component" value="Chromosome 11"/>
</dbReference>
<evidence type="ECO:0000256" key="6">
    <source>
        <dbReference type="ARBA" id="ARBA00023136"/>
    </source>
</evidence>
<dbReference type="GeneID" id="115736463"/>
<name>A0ABM3GXA0_9MYRT</name>
<dbReference type="InterPro" id="IPR004326">
    <property type="entry name" value="Mlo"/>
</dbReference>
<keyword evidence="6 8" id="KW-0472">Membrane</keyword>
<evidence type="ECO:0000256" key="7">
    <source>
        <dbReference type="ARBA" id="ARBA00023265"/>
    </source>
</evidence>